<sequence length="546" mass="59345">MRILNAAMAFRSKRWRGYLLALSLTVLAVWARFHVGDALEGSPFLVSLAAVLITVFLGGLGPGLLAALLSGLLCQYFFIPPSDALRLNWPDGWIAMAFYWSTAALIIALVHGMFTAYEGQLHSDAKLRELNEALEQRVAERTLALESEGRRRSEAQGQVRQLQKMESLGQLTGGIAHDFNNMLAIIIGSLDMAKRRLTGNEHPKLASNLENAVQGAQRASVLTARLLAFSRQQPLVPLAVDANKLVSGMSEMLRRTIGEQVRVETVLAGGLWQAFADAAQLEHALVNLAVNARDAMPSGGKLTIETANADLDDRYAQSHDEVEEGQYVLICVSDTGIGMSADVIERAFDPFYTTKGVGKGTGLGLSQVYGFVKQSGGHVKIYSEIGQGTTVKVYLPRHHAQSQSEASQRVFQATPTGSLEQIILVVEDEAAVRHMSVDALRELGYTVIQAADANQALEQLTVQPRVDLLFTDIVMPDINGRELADRALAMRPDLKVLFTTGYTRNAVVHNGILDAGVAFLPKPFTIEQLATKVHAVLQGQGANRRG</sequence>
<keyword evidence="5" id="KW-0808">Transferase</keyword>
<dbReference type="GO" id="GO:0016020">
    <property type="term" value="C:membrane"/>
    <property type="evidence" value="ECO:0007669"/>
    <property type="project" value="UniProtKB-SubCell"/>
</dbReference>
<dbReference type="CDD" id="cd00082">
    <property type="entry name" value="HisKA"/>
    <property type="match status" value="1"/>
</dbReference>
<evidence type="ECO:0000256" key="8">
    <source>
        <dbReference type="ARBA" id="ARBA00022777"/>
    </source>
</evidence>
<dbReference type="InterPro" id="IPR003661">
    <property type="entry name" value="HisK_dim/P_dom"/>
</dbReference>
<dbReference type="SMART" id="SM00388">
    <property type="entry name" value="HisKA"/>
    <property type="match status" value="1"/>
</dbReference>
<evidence type="ECO:0000259" key="15">
    <source>
        <dbReference type="PROSITE" id="PS50109"/>
    </source>
</evidence>
<dbReference type="InterPro" id="IPR011006">
    <property type="entry name" value="CheY-like_superfamily"/>
</dbReference>
<keyword evidence="12 14" id="KW-0472">Membrane</keyword>
<dbReference type="Gene3D" id="3.40.50.2300">
    <property type="match status" value="1"/>
</dbReference>
<evidence type="ECO:0000256" key="10">
    <source>
        <dbReference type="ARBA" id="ARBA00022989"/>
    </source>
</evidence>
<dbReference type="Gene3D" id="3.30.565.10">
    <property type="entry name" value="Histidine kinase-like ATPase, C-terminal domain"/>
    <property type="match status" value="1"/>
</dbReference>
<dbReference type="EMBL" id="FUZV01000002">
    <property type="protein sequence ID" value="SKC73078.1"/>
    <property type="molecule type" value="Genomic_DNA"/>
</dbReference>
<feature type="domain" description="Response regulatory" evidence="16">
    <location>
        <begin position="422"/>
        <end position="537"/>
    </location>
</feature>
<dbReference type="AlphaFoldDB" id="A0A1T5LCE6"/>
<dbReference type="STRING" id="428993.SAMN06296058_2211"/>
<dbReference type="CDD" id="cd16919">
    <property type="entry name" value="HATPase_CckA-like"/>
    <property type="match status" value="1"/>
</dbReference>
<dbReference type="OrthoDB" id="9770473at2"/>
<evidence type="ECO:0000256" key="5">
    <source>
        <dbReference type="ARBA" id="ARBA00022679"/>
    </source>
</evidence>
<feature type="domain" description="Histidine kinase" evidence="15">
    <location>
        <begin position="174"/>
        <end position="399"/>
    </location>
</feature>
<organism evidence="17 18">
    <name type="scientific">Pseudoxanthomonas indica</name>
    <dbReference type="NCBI Taxonomy" id="428993"/>
    <lineage>
        <taxon>Bacteria</taxon>
        <taxon>Pseudomonadati</taxon>
        <taxon>Pseudomonadota</taxon>
        <taxon>Gammaproteobacteria</taxon>
        <taxon>Lysobacterales</taxon>
        <taxon>Lysobacteraceae</taxon>
        <taxon>Pseudoxanthomonas</taxon>
    </lineage>
</organism>
<evidence type="ECO:0000313" key="17">
    <source>
        <dbReference type="EMBL" id="SKC73078.1"/>
    </source>
</evidence>
<dbReference type="GO" id="GO:0005524">
    <property type="term" value="F:ATP binding"/>
    <property type="evidence" value="ECO:0007669"/>
    <property type="project" value="UniProtKB-KW"/>
</dbReference>
<keyword evidence="10 14" id="KW-1133">Transmembrane helix</keyword>
<name>A0A1T5LCE6_9GAMM</name>
<keyword evidence="18" id="KW-1185">Reference proteome</keyword>
<evidence type="ECO:0000256" key="3">
    <source>
        <dbReference type="ARBA" id="ARBA00012438"/>
    </source>
</evidence>
<dbReference type="SUPFAM" id="SSF47384">
    <property type="entry name" value="Homodimeric domain of signal transducing histidine kinase"/>
    <property type="match status" value="1"/>
</dbReference>
<feature type="transmembrane region" description="Helical" evidence="14">
    <location>
        <begin position="93"/>
        <end position="114"/>
    </location>
</feature>
<evidence type="ECO:0000256" key="14">
    <source>
        <dbReference type="SAM" id="Phobius"/>
    </source>
</evidence>
<dbReference type="Pfam" id="PF02518">
    <property type="entry name" value="HATPase_c"/>
    <property type="match status" value="1"/>
</dbReference>
<dbReference type="Pfam" id="PF00072">
    <property type="entry name" value="Response_reg"/>
    <property type="match status" value="1"/>
</dbReference>
<keyword evidence="7" id="KW-0547">Nucleotide-binding</keyword>
<evidence type="ECO:0000256" key="9">
    <source>
        <dbReference type="ARBA" id="ARBA00022840"/>
    </source>
</evidence>
<comment type="catalytic activity">
    <reaction evidence="1">
        <text>ATP + protein L-histidine = ADP + protein N-phospho-L-histidine.</text>
        <dbReference type="EC" id="2.7.13.3"/>
    </reaction>
</comment>
<accession>A0A1T5LCE6</accession>
<evidence type="ECO:0000256" key="13">
    <source>
        <dbReference type="PROSITE-ProRule" id="PRU00169"/>
    </source>
</evidence>
<dbReference type="InterPro" id="IPR004358">
    <property type="entry name" value="Sig_transdc_His_kin-like_C"/>
</dbReference>
<dbReference type="InterPro" id="IPR005467">
    <property type="entry name" value="His_kinase_dom"/>
</dbReference>
<dbReference type="InterPro" id="IPR038318">
    <property type="entry name" value="KdpD_sf"/>
</dbReference>
<feature type="transmembrane region" description="Helical" evidence="14">
    <location>
        <begin position="48"/>
        <end position="73"/>
    </location>
</feature>
<dbReference type="Gene3D" id="1.10.287.130">
    <property type="match status" value="1"/>
</dbReference>
<comment type="subcellular location">
    <subcellularLocation>
        <location evidence="2">Membrane</location>
        <topology evidence="2">Multi-pass membrane protein</topology>
    </subcellularLocation>
</comment>
<dbReference type="RefSeq" id="WP_079724593.1">
    <property type="nucleotide sequence ID" value="NZ_BMCL01000001.1"/>
</dbReference>
<dbReference type="PANTHER" id="PTHR43065:SF49">
    <property type="entry name" value="HISTIDINE KINASE"/>
    <property type="match status" value="1"/>
</dbReference>
<dbReference type="PRINTS" id="PR00344">
    <property type="entry name" value="BCTRLSENSOR"/>
</dbReference>
<keyword evidence="11" id="KW-0902">Two-component regulatory system</keyword>
<dbReference type="PANTHER" id="PTHR43065">
    <property type="entry name" value="SENSOR HISTIDINE KINASE"/>
    <property type="match status" value="1"/>
</dbReference>
<evidence type="ECO:0000256" key="12">
    <source>
        <dbReference type="ARBA" id="ARBA00023136"/>
    </source>
</evidence>
<protein>
    <recommendedName>
        <fullName evidence="3">histidine kinase</fullName>
        <ecNumber evidence="3">2.7.13.3</ecNumber>
    </recommendedName>
</protein>
<dbReference type="SUPFAM" id="SSF55874">
    <property type="entry name" value="ATPase domain of HSP90 chaperone/DNA topoisomerase II/histidine kinase"/>
    <property type="match status" value="1"/>
</dbReference>
<evidence type="ECO:0000313" key="18">
    <source>
        <dbReference type="Proteomes" id="UP000190341"/>
    </source>
</evidence>
<evidence type="ECO:0000256" key="11">
    <source>
        <dbReference type="ARBA" id="ARBA00023012"/>
    </source>
</evidence>
<dbReference type="PROSITE" id="PS50109">
    <property type="entry name" value="HIS_KIN"/>
    <property type="match status" value="1"/>
</dbReference>
<evidence type="ECO:0000256" key="7">
    <source>
        <dbReference type="ARBA" id="ARBA00022741"/>
    </source>
</evidence>
<reference evidence="17 18" key="1">
    <citation type="submission" date="2017-02" db="EMBL/GenBank/DDBJ databases">
        <authorList>
            <person name="Peterson S.W."/>
        </authorList>
    </citation>
    <scope>NUCLEOTIDE SEQUENCE [LARGE SCALE GENOMIC DNA]</scope>
    <source>
        <strain evidence="17 18">P15</strain>
    </source>
</reference>
<dbReference type="CDD" id="cd18161">
    <property type="entry name" value="REC_hyHK_blue-like"/>
    <property type="match status" value="1"/>
</dbReference>
<evidence type="ECO:0000256" key="1">
    <source>
        <dbReference type="ARBA" id="ARBA00000085"/>
    </source>
</evidence>
<dbReference type="Proteomes" id="UP000190341">
    <property type="component" value="Unassembled WGS sequence"/>
</dbReference>
<dbReference type="SMART" id="SM00387">
    <property type="entry name" value="HATPase_c"/>
    <property type="match status" value="1"/>
</dbReference>
<dbReference type="Pfam" id="PF13493">
    <property type="entry name" value="DUF4118"/>
    <property type="match status" value="1"/>
</dbReference>
<dbReference type="InterPro" id="IPR003594">
    <property type="entry name" value="HATPase_dom"/>
</dbReference>
<dbReference type="InterPro" id="IPR001789">
    <property type="entry name" value="Sig_transdc_resp-reg_receiver"/>
</dbReference>
<dbReference type="EC" id="2.7.13.3" evidence="3"/>
<proteinExistence type="predicted"/>
<keyword evidence="8 17" id="KW-0418">Kinase</keyword>
<dbReference type="Gene3D" id="1.20.120.620">
    <property type="entry name" value="Backbone structure of the membrane domain of e. Coli histidine kinase receptor kdpd"/>
    <property type="match status" value="1"/>
</dbReference>
<dbReference type="Pfam" id="PF00512">
    <property type="entry name" value="HisKA"/>
    <property type="match status" value="1"/>
</dbReference>
<dbReference type="SMART" id="SM00448">
    <property type="entry name" value="REC"/>
    <property type="match status" value="1"/>
</dbReference>
<dbReference type="PROSITE" id="PS50110">
    <property type="entry name" value="RESPONSE_REGULATORY"/>
    <property type="match status" value="1"/>
</dbReference>
<gene>
    <name evidence="17" type="ORF">SAMN06296058_2211</name>
</gene>
<keyword evidence="9" id="KW-0067">ATP-binding</keyword>
<feature type="modified residue" description="4-aspartylphosphate" evidence="13">
    <location>
        <position position="472"/>
    </location>
</feature>
<evidence type="ECO:0000256" key="2">
    <source>
        <dbReference type="ARBA" id="ARBA00004141"/>
    </source>
</evidence>
<dbReference type="SUPFAM" id="SSF52172">
    <property type="entry name" value="CheY-like"/>
    <property type="match status" value="1"/>
</dbReference>
<evidence type="ECO:0000256" key="4">
    <source>
        <dbReference type="ARBA" id="ARBA00022553"/>
    </source>
</evidence>
<evidence type="ECO:0000256" key="6">
    <source>
        <dbReference type="ARBA" id="ARBA00022692"/>
    </source>
</evidence>
<keyword evidence="6 14" id="KW-0812">Transmembrane</keyword>
<dbReference type="InterPro" id="IPR036097">
    <property type="entry name" value="HisK_dim/P_sf"/>
</dbReference>
<dbReference type="InterPro" id="IPR036890">
    <property type="entry name" value="HATPase_C_sf"/>
</dbReference>
<evidence type="ECO:0000259" key="16">
    <source>
        <dbReference type="PROSITE" id="PS50110"/>
    </source>
</evidence>
<dbReference type="InterPro" id="IPR025201">
    <property type="entry name" value="KdpD_TM"/>
</dbReference>
<dbReference type="GO" id="GO:0000155">
    <property type="term" value="F:phosphorelay sensor kinase activity"/>
    <property type="evidence" value="ECO:0007669"/>
    <property type="project" value="InterPro"/>
</dbReference>
<keyword evidence="4 13" id="KW-0597">Phosphoprotein</keyword>